<dbReference type="Proteomes" id="UP000509594">
    <property type="component" value="Chromosome"/>
</dbReference>
<evidence type="ECO:0000313" key="1">
    <source>
        <dbReference type="EMBL" id="QLC49327.1"/>
    </source>
</evidence>
<reference evidence="1 2" key="1">
    <citation type="submission" date="2020-06" db="EMBL/GenBank/DDBJ databases">
        <title>Methanolobus halotolerans sp. nov., isolated from a saline lake Tus in Siberia.</title>
        <authorList>
            <person name="Shen Y."/>
            <person name="Chen S.-C."/>
            <person name="Lai M.-C."/>
            <person name="Huang H.-H."/>
            <person name="Chiu H.-H."/>
            <person name="Tang S.-L."/>
            <person name="Rogozin D.Y."/>
            <person name="Degermendzhy A.G."/>
        </authorList>
    </citation>
    <scope>NUCLEOTIDE SEQUENCE [LARGE SCALE GENOMIC DNA]</scope>
    <source>
        <strain evidence="1 2">DSM 21339</strain>
    </source>
</reference>
<accession>A0A7D5INK8</accession>
<gene>
    <name evidence="1" type="ORF">HWN40_03135</name>
</gene>
<evidence type="ECO:0000313" key="2">
    <source>
        <dbReference type="Proteomes" id="UP000509594"/>
    </source>
</evidence>
<evidence type="ECO:0008006" key="3">
    <source>
        <dbReference type="Google" id="ProtNLM"/>
    </source>
</evidence>
<protein>
    <recommendedName>
        <fullName evidence="3">DUF2769 domain-containing protein</fullName>
    </recommendedName>
</protein>
<sequence length="78" mass="8954">MKTILNENCERCPNMSGGQCQSIEQVYSILKEDPEQSINPDYENYAQLFTECKEFPCKQIKLGPISCSYCPYLEGKAY</sequence>
<keyword evidence="2" id="KW-1185">Reference proteome</keyword>
<proteinExistence type="predicted"/>
<dbReference type="EMBL" id="CP058215">
    <property type="protein sequence ID" value="QLC49327.1"/>
    <property type="molecule type" value="Genomic_DNA"/>
</dbReference>
<organism evidence="1 2">
    <name type="scientific">Methanolobus zinderi</name>
    <dbReference type="NCBI Taxonomy" id="536044"/>
    <lineage>
        <taxon>Archaea</taxon>
        <taxon>Methanobacteriati</taxon>
        <taxon>Methanobacteriota</taxon>
        <taxon>Stenosarchaea group</taxon>
        <taxon>Methanomicrobia</taxon>
        <taxon>Methanosarcinales</taxon>
        <taxon>Methanosarcinaceae</taxon>
        <taxon>Methanolobus</taxon>
    </lineage>
</organism>
<dbReference type="KEGG" id="mzi:HWN40_03135"/>
<dbReference type="RefSeq" id="WP_176964390.1">
    <property type="nucleotide sequence ID" value="NZ_CP058215.1"/>
</dbReference>
<dbReference type="AlphaFoldDB" id="A0A7D5INK8"/>
<dbReference type="GeneID" id="55820636"/>
<name>A0A7D5INK8_9EURY</name>